<feature type="transmembrane region" description="Helical" evidence="6">
    <location>
        <begin position="340"/>
        <end position="360"/>
    </location>
</feature>
<organism evidence="8">
    <name type="scientific">uncultured Sporomusa sp</name>
    <dbReference type="NCBI Taxonomy" id="307249"/>
    <lineage>
        <taxon>Bacteria</taxon>
        <taxon>Bacillati</taxon>
        <taxon>Bacillota</taxon>
        <taxon>Negativicutes</taxon>
        <taxon>Selenomonadales</taxon>
        <taxon>Sporomusaceae</taxon>
        <taxon>Sporomusa</taxon>
        <taxon>environmental samples</taxon>
    </lineage>
</organism>
<dbReference type="AlphaFoldDB" id="A0A212M0Z9"/>
<dbReference type="RefSeq" id="WP_288185905.1">
    <property type="nucleotide sequence ID" value="NZ_LT608335.1"/>
</dbReference>
<dbReference type="GO" id="GO:0022857">
    <property type="term" value="F:transmembrane transporter activity"/>
    <property type="evidence" value="ECO:0007669"/>
    <property type="project" value="InterPro"/>
</dbReference>
<feature type="transmembrane region" description="Helical" evidence="6">
    <location>
        <begin position="372"/>
        <end position="394"/>
    </location>
</feature>
<dbReference type="PANTHER" id="PTHR43791:SF100">
    <property type="entry name" value="SUGAR TRANSPORTER"/>
    <property type="match status" value="1"/>
</dbReference>
<feature type="transmembrane region" description="Helical" evidence="6">
    <location>
        <begin position="282"/>
        <end position="304"/>
    </location>
</feature>
<feature type="transmembrane region" description="Helical" evidence="6">
    <location>
        <begin position="51"/>
        <end position="72"/>
    </location>
</feature>
<evidence type="ECO:0000313" key="8">
    <source>
        <dbReference type="EMBL" id="SCM83482.1"/>
    </source>
</evidence>
<evidence type="ECO:0000256" key="5">
    <source>
        <dbReference type="ARBA" id="ARBA00023136"/>
    </source>
</evidence>
<evidence type="ECO:0000256" key="2">
    <source>
        <dbReference type="ARBA" id="ARBA00022448"/>
    </source>
</evidence>
<dbReference type="Pfam" id="PF07690">
    <property type="entry name" value="MFS_1"/>
    <property type="match status" value="1"/>
</dbReference>
<keyword evidence="5 6" id="KW-0472">Membrane</keyword>
<sequence length="456" mass="50912">MATIQLSEERENQLMSKIRWKLVPYVMLLYIVAMLDRVNIGFAALQMNKDLGISASMFGMLAGVFFITYFFFEVPSNVIMHKVGARKWIARILISWGMVTVLLAWAQNVTHVAILRGLLGAAEAGFYPCIVLYFTFWFPTKHFAKTMSLFMCGMALANIIVGPISSWIMENITWMGMAGWRWMFILEGLPAIILGFVTLFVMVDRPDQAKFLTAEEKAWLVAELEREHVAKQLKVKVASKWEVFKNGRVWHLAFCYLCYVLALYGLGMWMPQILKGLAQAMSLSGIGLISTIPYICAIIAMVYVAKRSDATQERRYHTALPMVLAFFGLIALTMTNNLAVSMLLLCISQMGIYAFVGTFWSLPNMYLSEATAAVGIAIINSVGNLGGFFGPYMVGFLKDATGSTNAGMYFLATFAILCTISVLIVGFLVLKKQGDVHFASLIFTPPLSISFSLRIR</sequence>
<feature type="transmembrane region" description="Helical" evidence="6">
    <location>
        <begin position="180"/>
        <end position="203"/>
    </location>
</feature>
<feature type="transmembrane region" description="Helical" evidence="6">
    <location>
        <begin position="113"/>
        <end position="136"/>
    </location>
</feature>
<proteinExistence type="predicted"/>
<feature type="transmembrane region" description="Helical" evidence="6">
    <location>
        <begin position="22"/>
        <end position="45"/>
    </location>
</feature>
<dbReference type="Gene3D" id="1.20.1250.20">
    <property type="entry name" value="MFS general substrate transporter like domains"/>
    <property type="match status" value="2"/>
</dbReference>
<accession>A0A212M0Z9</accession>
<dbReference type="EMBL" id="FMJE01000007">
    <property type="protein sequence ID" value="SCM83482.1"/>
    <property type="molecule type" value="Genomic_DNA"/>
</dbReference>
<feature type="transmembrane region" description="Helical" evidence="6">
    <location>
        <begin position="249"/>
        <end position="270"/>
    </location>
</feature>
<dbReference type="PROSITE" id="PS50850">
    <property type="entry name" value="MFS"/>
    <property type="match status" value="1"/>
</dbReference>
<dbReference type="CDD" id="cd17319">
    <property type="entry name" value="MFS_ExuT_GudP_like"/>
    <property type="match status" value="1"/>
</dbReference>
<reference evidence="8" key="1">
    <citation type="submission" date="2016-08" db="EMBL/GenBank/DDBJ databases">
        <authorList>
            <person name="Seilhamer J.J."/>
        </authorList>
    </citation>
    <scope>NUCLEOTIDE SEQUENCE</scope>
    <source>
        <strain evidence="8">86</strain>
    </source>
</reference>
<evidence type="ECO:0000259" key="7">
    <source>
        <dbReference type="PROSITE" id="PS50850"/>
    </source>
</evidence>
<keyword evidence="3 6" id="KW-0812">Transmembrane</keyword>
<dbReference type="FunFam" id="1.20.1250.20:FF:000018">
    <property type="entry name" value="MFS transporter permease"/>
    <property type="match status" value="1"/>
</dbReference>
<feature type="transmembrane region" description="Helical" evidence="6">
    <location>
        <begin position="406"/>
        <end position="430"/>
    </location>
</feature>
<evidence type="ECO:0000256" key="1">
    <source>
        <dbReference type="ARBA" id="ARBA00004651"/>
    </source>
</evidence>
<feature type="transmembrane region" description="Helical" evidence="6">
    <location>
        <begin position="88"/>
        <end position="107"/>
    </location>
</feature>
<dbReference type="InterPro" id="IPR011701">
    <property type="entry name" value="MFS"/>
</dbReference>
<evidence type="ECO:0000256" key="3">
    <source>
        <dbReference type="ARBA" id="ARBA00022692"/>
    </source>
</evidence>
<gene>
    <name evidence="8" type="primary">ttuB</name>
    <name evidence="8" type="ORF">KL86SPO_70340</name>
</gene>
<protein>
    <submittedName>
        <fullName evidence="8">Putative tartrate transporter</fullName>
    </submittedName>
</protein>
<feature type="domain" description="Major facilitator superfamily (MFS) profile" evidence="7">
    <location>
        <begin position="22"/>
        <end position="433"/>
    </location>
</feature>
<name>A0A212M0Z9_9FIRM</name>
<keyword evidence="2" id="KW-0813">Transport</keyword>
<keyword evidence="4 6" id="KW-1133">Transmembrane helix</keyword>
<comment type="subcellular location">
    <subcellularLocation>
        <location evidence="1">Cell membrane</location>
        <topology evidence="1">Multi-pass membrane protein</topology>
    </subcellularLocation>
</comment>
<feature type="transmembrane region" description="Helical" evidence="6">
    <location>
        <begin position="316"/>
        <end position="334"/>
    </location>
</feature>
<evidence type="ECO:0000256" key="6">
    <source>
        <dbReference type="SAM" id="Phobius"/>
    </source>
</evidence>
<feature type="transmembrane region" description="Helical" evidence="6">
    <location>
        <begin position="148"/>
        <end position="168"/>
    </location>
</feature>
<dbReference type="PANTHER" id="PTHR43791">
    <property type="entry name" value="PERMEASE-RELATED"/>
    <property type="match status" value="1"/>
</dbReference>
<dbReference type="InterPro" id="IPR036259">
    <property type="entry name" value="MFS_trans_sf"/>
</dbReference>
<dbReference type="GO" id="GO:0005886">
    <property type="term" value="C:plasma membrane"/>
    <property type="evidence" value="ECO:0007669"/>
    <property type="project" value="UniProtKB-SubCell"/>
</dbReference>
<dbReference type="SUPFAM" id="SSF103473">
    <property type="entry name" value="MFS general substrate transporter"/>
    <property type="match status" value="1"/>
</dbReference>
<dbReference type="InterPro" id="IPR020846">
    <property type="entry name" value="MFS_dom"/>
</dbReference>
<evidence type="ECO:0000256" key="4">
    <source>
        <dbReference type="ARBA" id="ARBA00022989"/>
    </source>
</evidence>